<dbReference type="AlphaFoldDB" id="A0A1I7T2U8"/>
<sequence length="153" mass="17496">METIDSQKIQQEMIFALIMSQIKSLEARADAISKALGEVKTEQEEVPEKPLEDKDLLEFFAAQLREGNNTPKPPKTCENCLSDQTTVWRRDGEGKRVCNACGLYYKNHKKNRPVSLNRGFIQRRRRTTVDPTITAFVTQLLAIQENVEVNNDN</sequence>
<evidence type="ECO:0000256" key="8">
    <source>
        <dbReference type="PROSITE-ProRule" id="PRU00094"/>
    </source>
</evidence>
<dbReference type="GO" id="GO:0045165">
    <property type="term" value="P:cell fate commitment"/>
    <property type="evidence" value="ECO:0007669"/>
    <property type="project" value="TreeGrafter"/>
</dbReference>
<dbReference type="Proteomes" id="UP000095282">
    <property type="component" value="Unplaced"/>
</dbReference>
<organism evidence="10 11">
    <name type="scientific">Caenorhabditis tropicalis</name>
    <dbReference type="NCBI Taxonomy" id="1561998"/>
    <lineage>
        <taxon>Eukaryota</taxon>
        <taxon>Metazoa</taxon>
        <taxon>Ecdysozoa</taxon>
        <taxon>Nematoda</taxon>
        <taxon>Chromadorea</taxon>
        <taxon>Rhabditida</taxon>
        <taxon>Rhabditina</taxon>
        <taxon>Rhabditomorpha</taxon>
        <taxon>Rhabditoidea</taxon>
        <taxon>Rhabditidae</taxon>
        <taxon>Peloderinae</taxon>
        <taxon>Caenorhabditis</taxon>
    </lineage>
</organism>
<proteinExistence type="predicted"/>
<dbReference type="PROSITE" id="PS00344">
    <property type="entry name" value="GATA_ZN_FINGER_1"/>
    <property type="match status" value="1"/>
</dbReference>
<evidence type="ECO:0000259" key="9">
    <source>
        <dbReference type="PROSITE" id="PS50114"/>
    </source>
</evidence>
<dbReference type="InterPro" id="IPR013088">
    <property type="entry name" value="Znf_NHR/GATA"/>
</dbReference>
<evidence type="ECO:0000256" key="1">
    <source>
        <dbReference type="ARBA" id="ARBA00004123"/>
    </source>
</evidence>
<keyword evidence="10" id="KW-1185">Reference proteome</keyword>
<keyword evidence="4" id="KW-0862">Zinc</keyword>
<dbReference type="InterPro" id="IPR039355">
    <property type="entry name" value="Transcription_factor_GATA"/>
</dbReference>
<dbReference type="CDD" id="cd00202">
    <property type="entry name" value="ZnF_GATA"/>
    <property type="match status" value="1"/>
</dbReference>
<keyword evidence="5" id="KW-0805">Transcription regulation</keyword>
<dbReference type="WBParaSite" id="Csp11.Scaffold482.g1887.t1">
    <property type="protein sequence ID" value="Csp11.Scaffold482.g1887.t1"/>
    <property type="gene ID" value="Csp11.Scaffold482.g1887"/>
</dbReference>
<dbReference type="STRING" id="1561998.A0A1I7T2U8"/>
<evidence type="ECO:0000256" key="2">
    <source>
        <dbReference type="ARBA" id="ARBA00022723"/>
    </source>
</evidence>
<evidence type="ECO:0000256" key="6">
    <source>
        <dbReference type="ARBA" id="ARBA00023163"/>
    </source>
</evidence>
<evidence type="ECO:0000313" key="10">
    <source>
        <dbReference type="Proteomes" id="UP000095282"/>
    </source>
</evidence>
<dbReference type="PANTHER" id="PTHR10071:SF281">
    <property type="entry name" value="BOX A-BINDING FACTOR-RELATED"/>
    <property type="match status" value="1"/>
</dbReference>
<dbReference type="GO" id="GO:0000122">
    <property type="term" value="P:negative regulation of transcription by RNA polymerase II"/>
    <property type="evidence" value="ECO:0007669"/>
    <property type="project" value="TreeGrafter"/>
</dbReference>
<keyword evidence="6" id="KW-0804">Transcription</keyword>
<name>A0A1I7T2U8_9PELO</name>
<evidence type="ECO:0000256" key="4">
    <source>
        <dbReference type="ARBA" id="ARBA00022833"/>
    </source>
</evidence>
<dbReference type="InterPro" id="IPR000679">
    <property type="entry name" value="Znf_GATA"/>
</dbReference>
<dbReference type="GO" id="GO:0000981">
    <property type="term" value="F:DNA-binding transcription factor activity, RNA polymerase II-specific"/>
    <property type="evidence" value="ECO:0007669"/>
    <property type="project" value="TreeGrafter"/>
</dbReference>
<evidence type="ECO:0000256" key="5">
    <source>
        <dbReference type="ARBA" id="ARBA00023015"/>
    </source>
</evidence>
<evidence type="ECO:0000313" key="11">
    <source>
        <dbReference type="WBParaSite" id="Csp11.Scaffold482.g1887.t1"/>
    </source>
</evidence>
<evidence type="ECO:0000256" key="7">
    <source>
        <dbReference type="ARBA" id="ARBA00023242"/>
    </source>
</evidence>
<evidence type="ECO:0000256" key="3">
    <source>
        <dbReference type="ARBA" id="ARBA00022771"/>
    </source>
</evidence>
<dbReference type="GO" id="GO:0045944">
    <property type="term" value="P:positive regulation of transcription by RNA polymerase II"/>
    <property type="evidence" value="ECO:0007669"/>
    <property type="project" value="TreeGrafter"/>
</dbReference>
<comment type="subcellular location">
    <subcellularLocation>
        <location evidence="1">Nucleus</location>
    </subcellularLocation>
</comment>
<dbReference type="Gene3D" id="3.30.50.10">
    <property type="entry name" value="Erythroid Transcription Factor GATA-1, subunit A"/>
    <property type="match status" value="1"/>
</dbReference>
<dbReference type="PRINTS" id="PR00619">
    <property type="entry name" value="GATAZNFINGER"/>
</dbReference>
<keyword evidence="7" id="KW-0539">Nucleus</keyword>
<feature type="domain" description="GATA-type" evidence="9">
    <location>
        <begin position="71"/>
        <end position="124"/>
    </location>
</feature>
<dbReference type="SMART" id="SM00401">
    <property type="entry name" value="ZnF_GATA"/>
    <property type="match status" value="1"/>
</dbReference>
<dbReference type="GO" id="GO:0008270">
    <property type="term" value="F:zinc ion binding"/>
    <property type="evidence" value="ECO:0007669"/>
    <property type="project" value="UniProtKB-KW"/>
</dbReference>
<dbReference type="PROSITE" id="PS50114">
    <property type="entry name" value="GATA_ZN_FINGER_2"/>
    <property type="match status" value="1"/>
</dbReference>
<dbReference type="eggNOG" id="KOG1601">
    <property type="taxonomic scope" value="Eukaryota"/>
</dbReference>
<dbReference type="GO" id="GO:0000978">
    <property type="term" value="F:RNA polymerase II cis-regulatory region sequence-specific DNA binding"/>
    <property type="evidence" value="ECO:0007669"/>
    <property type="project" value="TreeGrafter"/>
</dbReference>
<dbReference type="GO" id="GO:0005634">
    <property type="term" value="C:nucleus"/>
    <property type="evidence" value="ECO:0007669"/>
    <property type="project" value="UniProtKB-SubCell"/>
</dbReference>
<dbReference type="SUPFAM" id="SSF57716">
    <property type="entry name" value="Glucocorticoid receptor-like (DNA-binding domain)"/>
    <property type="match status" value="1"/>
</dbReference>
<keyword evidence="2" id="KW-0479">Metal-binding</keyword>
<protein>
    <submittedName>
        <fullName evidence="11">GATA-type domain-containing protein</fullName>
    </submittedName>
</protein>
<dbReference type="PANTHER" id="PTHR10071">
    <property type="entry name" value="TRANSCRIPTION FACTOR GATA FAMILY MEMBER"/>
    <property type="match status" value="1"/>
</dbReference>
<reference evidence="11" key="1">
    <citation type="submission" date="2016-11" db="UniProtKB">
        <authorList>
            <consortium name="WormBaseParasite"/>
        </authorList>
    </citation>
    <scope>IDENTIFICATION</scope>
</reference>
<dbReference type="Pfam" id="PF00320">
    <property type="entry name" value="GATA"/>
    <property type="match status" value="1"/>
</dbReference>
<keyword evidence="3 8" id="KW-0863">Zinc-finger</keyword>
<accession>A0A1I7T2U8</accession>